<protein>
    <submittedName>
        <fullName evidence="2">Uncharacterized protein</fullName>
    </submittedName>
</protein>
<dbReference type="EMBL" id="CDMZ01004580">
    <property type="protein sequence ID" value="CEM50159.1"/>
    <property type="molecule type" value="Genomic_DNA"/>
</dbReference>
<feature type="region of interest" description="Disordered" evidence="1">
    <location>
        <begin position="225"/>
        <end position="336"/>
    </location>
</feature>
<name>A0A0G4I037_9ALVE</name>
<dbReference type="AlphaFoldDB" id="A0A0G4I037"/>
<feature type="compositionally biased region" description="Low complexity" evidence="1">
    <location>
        <begin position="60"/>
        <end position="87"/>
    </location>
</feature>
<feature type="compositionally biased region" description="Basic and acidic residues" evidence="1">
    <location>
        <begin position="105"/>
        <end position="121"/>
    </location>
</feature>
<proteinExistence type="predicted"/>
<feature type="compositionally biased region" description="Polar residues" evidence="1">
    <location>
        <begin position="405"/>
        <end position="420"/>
    </location>
</feature>
<feature type="compositionally biased region" description="Basic and acidic residues" evidence="1">
    <location>
        <begin position="315"/>
        <end position="336"/>
    </location>
</feature>
<feature type="compositionally biased region" description="Acidic residues" evidence="1">
    <location>
        <begin position="251"/>
        <end position="262"/>
    </location>
</feature>
<accession>A0A0G4I037</accession>
<evidence type="ECO:0000256" key="1">
    <source>
        <dbReference type="SAM" id="MobiDB-lite"/>
    </source>
</evidence>
<dbReference type="VEuPathDB" id="CryptoDB:Cvel_9839"/>
<feature type="region of interest" description="Disordered" evidence="1">
    <location>
        <begin position="1"/>
        <end position="132"/>
    </location>
</feature>
<evidence type="ECO:0000313" key="2">
    <source>
        <dbReference type="EMBL" id="CEM50159.1"/>
    </source>
</evidence>
<feature type="compositionally biased region" description="Low complexity" evidence="1">
    <location>
        <begin position="377"/>
        <end position="394"/>
    </location>
</feature>
<gene>
    <name evidence="2" type="ORF">Cvel_9839</name>
</gene>
<organism evidence="2">
    <name type="scientific">Chromera velia CCMP2878</name>
    <dbReference type="NCBI Taxonomy" id="1169474"/>
    <lineage>
        <taxon>Eukaryota</taxon>
        <taxon>Sar</taxon>
        <taxon>Alveolata</taxon>
        <taxon>Colpodellida</taxon>
        <taxon>Chromeraceae</taxon>
        <taxon>Chromera</taxon>
    </lineage>
</organism>
<reference evidence="2" key="1">
    <citation type="submission" date="2014-11" db="EMBL/GenBank/DDBJ databases">
        <authorList>
            <person name="Otto D Thomas"/>
            <person name="Naeem Raeece"/>
        </authorList>
    </citation>
    <scope>NUCLEOTIDE SEQUENCE</scope>
</reference>
<feature type="compositionally biased region" description="Polar residues" evidence="1">
    <location>
        <begin position="16"/>
        <end position="29"/>
    </location>
</feature>
<feature type="region of interest" description="Disordered" evidence="1">
    <location>
        <begin position="373"/>
        <end position="427"/>
    </location>
</feature>
<sequence length="427" mass="45331">MIKSASYQSLFKKKGQSTMSVESPSANGRQETKGSRLEPGLPANTSSISLGGLSAPSREPSPAVSPETPTASATTQAAQSSPSAFTTGKLKNLDGKGFVKKKGQRQRDPFTEYKGPKREPPFPRPQAADLKGVLKKRKGGRLSGLASMYSAAQQQLISSAHSRSNLHSGRASLPAYITLQHSSFEMNASTRQSQPSGPKKSVTWKEKEMVLALYYKLEKGAFLRGSQRGSQEKISEVDSDPPSETQSSDSVEVEVSQEEQGECQDGGEGSKEMPEVPGPHPPQKCESGASTGSEFVYREKKTGVQQNSKLAQANIERRGSFQDETEEMKKESDARTETLLTLERQRSGVRLASAEPVSPEQVGPILLKAAVAGQKSGGSAAAPMPGASGEEPAPTASGGGLFRTIPSNVSQLSAPGSPSRSNHRTSV</sequence>